<name>G0UQQ6_TRYCI</name>
<organism evidence="1">
    <name type="scientific">Trypanosoma congolense (strain IL3000)</name>
    <dbReference type="NCBI Taxonomy" id="1068625"/>
    <lineage>
        <taxon>Eukaryota</taxon>
        <taxon>Discoba</taxon>
        <taxon>Euglenozoa</taxon>
        <taxon>Kinetoplastea</taxon>
        <taxon>Metakinetoplastina</taxon>
        <taxon>Trypanosomatida</taxon>
        <taxon>Trypanosomatidae</taxon>
        <taxon>Trypanosoma</taxon>
        <taxon>Nannomonas</taxon>
    </lineage>
</organism>
<dbReference type="VEuPathDB" id="TriTrypDB:TcIL3000_7_5310"/>
<dbReference type="EMBL" id="HE575320">
    <property type="protein sequence ID" value="CCC91717.1"/>
    <property type="molecule type" value="Genomic_DNA"/>
</dbReference>
<gene>
    <name evidence="1" type="ORF">TCIL3000_7_5310</name>
</gene>
<protein>
    <submittedName>
        <fullName evidence="1">Uncharacterized protein</fullName>
    </submittedName>
</protein>
<reference evidence="1" key="1">
    <citation type="journal article" date="2012" name="Proc. Natl. Acad. Sci. U.S.A.">
        <title>Antigenic diversity is generated by distinct evolutionary mechanisms in African trypanosome species.</title>
        <authorList>
            <person name="Jackson A.P."/>
            <person name="Berry A."/>
            <person name="Aslett M."/>
            <person name="Allison H.C."/>
            <person name="Burton P."/>
            <person name="Vavrova-Anderson J."/>
            <person name="Brown R."/>
            <person name="Browne H."/>
            <person name="Corton N."/>
            <person name="Hauser H."/>
            <person name="Gamble J."/>
            <person name="Gilderthorp R."/>
            <person name="Marcello L."/>
            <person name="McQuillan J."/>
            <person name="Otto T.D."/>
            <person name="Quail M.A."/>
            <person name="Sanders M.J."/>
            <person name="van Tonder A."/>
            <person name="Ginger M.L."/>
            <person name="Field M.C."/>
            <person name="Barry J.D."/>
            <person name="Hertz-Fowler C."/>
            <person name="Berriman M."/>
        </authorList>
    </citation>
    <scope>NUCLEOTIDE SEQUENCE</scope>
    <source>
        <strain evidence="1">IL3000</strain>
    </source>
</reference>
<evidence type="ECO:0000313" key="1">
    <source>
        <dbReference type="EMBL" id="CCC91717.1"/>
    </source>
</evidence>
<dbReference type="AlphaFoldDB" id="G0UQQ6"/>
<sequence length="179" mass="19488">MSSCETSSFTILHASGSHSAKRRRWHEGWLYVSFDKATVVDRSSRKVLSTVSGTGLLPNNVFTMMVEADNGAKWVAGFELTVGRCVVQIEEVMCLHLLPYPAMGRGIVIPSVGGDAQKDIITEVDVVDIGSEKEPVLRSLQCDVDKVVANGTRSCPSLGQKSARQLMLELRDACPHLSL</sequence>
<proteinExistence type="predicted"/>
<accession>G0UQQ6</accession>